<name>F0X2B8_9STRA</name>
<dbReference type="PANTHER" id="PTHR11439">
    <property type="entry name" value="GAG-POL-RELATED RETROTRANSPOSON"/>
    <property type="match status" value="1"/>
</dbReference>
<protein>
    <submittedName>
        <fullName evidence="1">Putative polyprotein</fullName>
    </submittedName>
</protein>
<gene>
    <name evidence="1" type="primary">AlNc14C962G12666</name>
    <name evidence="1" type="ORF">ALNC14_141450</name>
</gene>
<dbReference type="EMBL" id="FR824809">
    <property type="protein sequence ID" value="CCA28001.1"/>
    <property type="molecule type" value="Genomic_DNA"/>
</dbReference>
<evidence type="ECO:0000313" key="1">
    <source>
        <dbReference type="EMBL" id="CCA28001.1"/>
    </source>
</evidence>
<sequence>MELAYNINQRGMKLSQEACINVLVDKFGQEHSAPVYNPTCTSQKLVKIENEDANMKNKPYRSLVGSLLYIAMSSRSDVTFAVCKLSRFLENPCRAHWNAGIRVLRHLKTASELGLAFNGNNGDLAVEAYGDSNLVGSRDDSRLTSGIMVMVNGTPVIYKSRLQKSVAISLAFIEYISINTNDNKLLRAWGESGEAVLGDDVFLLYKEDVLFRSLSKSKHAVKREVSGSRRSDGYRPQQVFILVNYVNKSYFINPKCSLALIDNISINANDNKFLLAQGESDEAVIGDDAFFL</sequence>
<organism evidence="1">
    <name type="scientific">Albugo laibachii Nc14</name>
    <dbReference type="NCBI Taxonomy" id="890382"/>
    <lineage>
        <taxon>Eukaryota</taxon>
        <taxon>Sar</taxon>
        <taxon>Stramenopiles</taxon>
        <taxon>Oomycota</taxon>
        <taxon>Peronosporomycetes</taxon>
        <taxon>Albuginales</taxon>
        <taxon>Albuginaceae</taxon>
        <taxon>Albugo</taxon>
    </lineage>
</organism>
<accession>F0X2B8</accession>
<reference evidence="1" key="2">
    <citation type="submission" date="2011-02" db="EMBL/GenBank/DDBJ databases">
        <authorList>
            <person name="MacLean D."/>
        </authorList>
    </citation>
    <scope>NUCLEOTIDE SEQUENCE</scope>
</reference>
<dbReference type="PANTHER" id="PTHR11439:SF440">
    <property type="entry name" value="INTEGRASE CATALYTIC DOMAIN-CONTAINING PROTEIN"/>
    <property type="match status" value="1"/>
</dbReference>
<reference evidence="1" key="1">
    <citation type="journal article" date="2011" name="PLoS Biol.">
        <title>Gene gain and loss during evolution of obligate parasitism in the white rust pathogen of Arabidopsis thaliana.</title>
        <authorList>
            <person name="Kemen E."/>
            <person name="Gardiner A."/>
            <person name="Schultz-Larsen T."/>
            <person name="Kemen A.C."/>
            <person name="Balmuth A.L."/>
            <person name="Robert-Seilaniantz A."/>
            <person name="Bailey K."/>
            <person name="Holub E."/>
            <person name="Studholme D.J."/>
            <person name="Maclean D."/>
            <person name="Jones J.D."/>
        </authorList>
    </citation>
    <scope>NUCLEOTIDE SEQUENCE</scope>
</reference>
<proteinExistence type="predicted"/>
<dbReference type="AlphaFoldDB" id="F0X2B8"/>
<dbReference type="HOGENOM" id="CLU_954492_0_0_1"/>